<dbReference type="AlphaFoldDB" id="A0A5N6BCR4"/>
<dbReference type="Gene3D" id="3.30.530.20">
    <property type="match status" value="2"/>
</dbReference>
<proteinExistence type="predicted"/>
<comment type="caution">
    <text evidence="1">The sequence shown here is derived from an EMBL/GenBank/DDBJ whole genome shotgun (WGS) entry which is preliminary data.</text>
</comment>
<gene>
    <name evidence="1" type="ORF">FH610_036490</name>
</gene>
<dbReference type="Pfam" id="PF10604">
    <property type="entry name" value="Polyketide_cyc2"/>
    <property type="match status" value="1"/>
</dbReference>
<sequence>MPTSTRDSVQAISVNAPAAVVFDLIADVDQLKRIFTPVIHTAYLERGESADRVERWSWERQLDAVRSWRARRELDREAGRIRFRHENPNPPMLDVAGEWSFTPSGDTTQIELRHEFTVDPAHPDAEQAAAMLDRGAGMQLGRLKHVAESLSSIAGLEVSYEVQLVIDEPIEDVYNYFYEADRWPERIPHCLSASRKEDVPLQQVVVMDVQVPSGAIHTTKQARVCFPNEKIMWRQLEGLPPLDDMLYGYMTFTQTPEGVLVRTGQTELLKPTGVAKRGWTMDEAKGHVAEVRGGRNLDALKSAADFLRRRRG</sequence>
<keyword evidence="2" id="KW-1185">Reference proteome</keyword>
<dbReference type="CDD" id="cd08861">
    <property type="entry name" value="OtcD1_ARO-CYC_like"/>
    <property type="match status" value="1"/>
</dbReference>
<evidence type="ECO:0000313" key="1">
    <source>
        <dbReference type="EMBL" id="KAB8178275.1"/>
    </source>
</evidence>
<dbReference type="Proteomes" id="UP000313066">
    <property type="component" value="Unassembled WGS sequence"/>
</dbReference>
<dbReference type="EMBL" id="VDMA02000028">
    <property type="protein sequence ID" value="KAB8178275.1"/>
    <property type="molecule type" value="Genomic_DNA"/>
</dbReference>
<dbReference type="SUPFAM" id="SSF55961">
    <property type="entry name" value="Bet v1-like"/>
    <property type="match status" value="2"/>
</dbReference>
<dbReference type="RefSeq" id="WP_041952827.1">
    <property type="nucleotide sequence ID" value="NZ_VDMA02000028.1"/>
</dbReference>
<name>A0A5N6BCR4_9ACTN</name>
<organism evidence="1 2">
    <name type="scientific">Microbispora catharanthi</name>
    <dbReference type="NCBI Taxonomy" id="1712871"/>
    <lineage>
        <taxon>Bacteria</taxon>
        <taxon>Bacillati</taxon>
        <taxon>Actinomycetota</taxon>
        <taxon>Actinomycetes</taxon>
        <taxon>Streptosporangiales</taxon>
        <taxon>Streptosporangiaceae</taxon>
        <taxon>Microbispora</taxon>
    </lineage>
</organism>
<dbReference type="InterPro" id="IPR019587">
    <property type="entry name" value="Polyketide_cyclase/dehydratase"/>
</dbReference>
<protein>
    <recommendedName>
        <fullName evidence="3">Cyclase</fullName>
    </recommendedName>
</protein>
<reference evidence="1 2" key="1">
    <citation type="submission" date="2019-10" db="EMBL/GenBank/DDBJ databases">
        <title>Nonomuraea sp. nov., isolated from Phyllanthus amarus.</title>
        <authorList>
            <person name="Klykleung N."/>
            <person name="Tanasupawat S."/>
        </authorList>
    </citation>
    <scope>NUCLEOTIDE SEQUENCE [LARGE SCALE GENOMIC DNA]</scope>
    <source>
        <strain evidence="1 2">CR1-09</strain>
    </source>
</reference>
<accession>A0A5N6BCR4</accession>
<evidence type="ECO:0008006" key="3">
    <source>
        <dbReference type="Google" id="ProtNLM"/>
    </source>
</evidence>
<evidence type="ECO:0000313" key="2">
    <source>
        <dbReference type="Proteomes" id="UP000313066"/>
    </source>
</evidence>
<dbReference type="InterPro" id="IPR023393">
    <property type="entry name" value="START-like_dom_sf"/>
</dbReference>